<proteinExistence type="predicted"/>
<dbReference type="EMBL" id="BSUN01000001">
    <property type="protein sequence ID" value="GMA35599.1"/>
    <property type="molecule type" value="Genomic_DNA"/>
</dbReference>
<comment type="caution">
    <text evidence="1">The sequence shown here is derived from an EMBL/GenBank/DDBJ whole genome shotgun (WGS) entry which is preliminary data.</text>
</comment>
<accession>A0ABQ6ID21</accession>
<evidence type="ECO:0000313" key="1">
    <source>
        <dbReference type="EMBL" id="GMA35599.1"/>
    </source>
</evidence>
<sequence length="88" mass="9082">MFLDPMNRTVSAVILPLSLQSRIAEIQTLSQGLTPTPSAVAATASVQPAMTVASLTASTQSVDFATVLSQAIMPLAQSPSTPEARLQG</sequence>
<dbReference type="Proteomes" id="UP001157125">
    <property type="component" value="Unassembled WGS sequence"/>
</dbReference>
<gene>
    <name evidence="1" type="ORF">GCM10025876_18030</name>
</gene>
<reference evidence="2" key="1">
    <citation type="journal article" date="2019" name="Int. J. Syst. Evol. Microbiol.">
        <title>The Global Catalogue of Microorganisms (GCM) 10K type strain sequencing project: providing services to taxonomists for standard genome sequencing and annotation.</title>
        <authorList>
            <consortium name="The Broad Institute Genomics Platform"/>
            <consortium name="The Broad Institute Genome Sequencing Center for Infectious Disease"/>
            <person name="Wu L."/>
            <person name="Ma J."/>
        </authorList>
    </citation>
    <scope>NUCLEOTIDE SEQUENCE [LARGE SCALE GENOMIC DNA]</scope>
    <source>
        <strain evidence="2">NBRC 112299</strain>
    </source>
</reference>
<organism evidence="1 2">
    <name type="scientific">Demequina litorisediminis</name>
    <dbReference type="NCBI Taxonomy" id="1849022"/>
    <lineage>
        <taxon>Bacteria</taxon>
        <taxon>Bacillati</taxon>
        <taxon>Actinomycetota</taxon>
        <taxon>Actinomycetes</taxon>
        <taxon>Micrococcales</taxon>
        <taxon>Demequinaceae</taxon>
        <taxon>Demequina</taxon>
    </lineage>
</organism>
<evidence type="ECO:0000313" key="2">
    <source>
        <dbReference type="Proteomes" id="UP001157125"/>
    </source>
</evidence>
<name>A0ABQ6ID21_9MICO</name>
<protein>
    <submittedName>
        <fullName evidence="1">Uncharacterized protein</fullName>
    </submittedName>
</protein>
<keyword evidence="2" id="KW-1185">Reference proteome</keyword>